<evidence type="ECO:0000256" key="7">
    <source>
        <dbReference type="SAM" id="Phobius"/>
    </source>
</evidence>
<organism evidence="8 9">
    <name type="scientific">Glarea lozoyensis (strain ATCC 20868 / MF5171)</name>
    <dbReference type="NCBI Taxonomy" id="1116229"/>
    <lineage>
        <taxon>Eukaryota</taxon>
        <taxon>Fungi</taxon>
        <taxon>Dikarya</taxon>
        <taxon>Ascomycota</taxon>
        <taxon>Pezizomycotina</taxon>
        <taxon>Leotiomycetes</taxon>
        <taxon>Helotiales</taxon>
        <taxon>Helotiaceae</taxon>
        <taxon>Glarea</taxon>
    </lineage>
</organism>
<keyword evidence="5" id="KW-0539">Nucleus</keyword>
<feature type="transmembrane region" description="Helical" evidence="7">
    <location>
        <begin position="156"/>
        <end position="178"/>
    </location>
</feature>
<keyword evidence="3 7" id="KW-1133">Transmembrane helix</keyword>
<dbReference type="OMA" id="INSENCH"/>
<evidence type="ECO:0008006" key="10">
    <source>
        <dbReference type="Google" id="ProtNLM"/>
    </source>
</evidence>
<dbReference type="Proteomes" id="UP000016922">
    <property type="component" value="Unassembled WGS sequence"/>
</dbReference>
<dbReference type="RefSeq" id="XP_008083203.1">
    <property type="nucleotide sequence ID" value="XM_008085012.1"/>
</dbReference>
<dbReference type="InterPro" id="IPR007568">
    <property type="entry name" value="RTA1"/>
</dbReference>
<feature type="transmembrane region" description="Helical" evidence="7">
    <location>
        <begin position="47"/>
        <end position="65"/>
    </location>
</feature>
<dbReference type="KEGG" id="glz:GLAREA_00252"/>
<feature type="transmembrane region" description="Helical" evidence="7">
    <location>
        <begin position="236"/>
        <end position="254"/>
    </location>
</feature>
<keyword evidence="9" id="KW-1185">Reference proteome</keyword>
<evidence type="ECO:0000313" key="8">
    <source>
        <dbReference type="EMBL" id="EPE29094.1"/>
    </source>
</evidence>
<protein>
    <recommendedName>
        <fullName evidence="10">RTA1 like protein</fullName>
    </recommendedName>
</protein>
<dbReference type="PANTHER" id="PTHR31465:SF27">
    <property type="entry name" value="DOMAIN PROTEIN, PUTATIVE (AFU_ORTHOLOGUE AFUA_3G01030)-RELATED"/>
    <property type="match status" value="1"/>
</dbReference>
<evidence type="ECO:0000256" key="4">
    <source>
        <dbReference type="ARBA" id="ARBA00023136"/>
    </source>
</evidence>
<name>S3CVX3_GLAL2</name>
<comment type="subcellular location">
    <subcellularLocation>
        <location evidence="1">Membrane</location>
        <topology evidence="1">Multi-pass membrane protein</topology>
    </subcellularLocation>
</comment>
<feature type="compositionally biased region" description="Basic and acidic residues" evidence="6">
    <location>
        <begin position="317"/>
        <end position="329"/>
    </location>
</feature>
<dbReference type="CDD" id="cd00067">
    <property type="entry name" value="GAL4"/>
    <property type="match status" value="1"/>
</dbReference>
<dbReference type="EMBL" id="KE145367">
    <property type="protein sequence ID" value="EPE29094.1"/>
    <property type="molecule type" value="Genomic_DNA"/>
</dbReference>
<dbReference type="OrthoDB" id="3358017at2759"/>
<evidence type="ECO:0000256" key="3">
    <source>
        <dbReference type="ARBA" id="ARBA00022989"/>
    </source>
</evidence>
<dbReference type="GO" id="GO:0008270">
    <property type="term" value="F:zinc ion binding"/>
    <property type="evidence" value="ECO:0007669"/>
    <property type="project" value="InterPro"/>
</dbReference>
<feature type="transmembrane region" description="Helical" evidence="7">
    <location>
        <begin position="77"/>
        <end position="102"/>
    </location>
</feature>
<dbReference type="Pfam" id="PF04479">
    <property type="entry name" value="RTA1"/>
    <property type="match status" value="1"/>
</dbReference>
<dbReference type="GO" id="GO:0016020">
    <property type="term" value="C:membrane"/>
    <property type="evidence" value="ECO:0007669"/>
    <property type="project" value="UniProtKB-SubCell"/>
</dbReference>
<dbReference type="GeneID" id="19459312"/>
<dbReference type="eggNOG" id="ENOG502QURG">
    <property type="taxonomic scope" value="Eukaryota"/>
</dbReference>
<gene>
    <name evidence="8" type="ORF">GLAREA_00252</name>
</gene>
<accession>S3CVX3</accession>
<feature type="transmembrane region" description="Helical" evidence="7">
    <location>
        <begin position="20"/>
        <end position="40"/>
    </location>
</feature>
<evidence type="ECO:0000313" key="9">
    <source>
        <dbReference type="Proteomes" id="UP000016922"/>
    </source>
</evidence>
<keyword evidence="2 7" id="KW-0812">Transmembrane</keyword>
<keyword evidence="4 7" id="KW-0472">Membrane</keyword>
<dbReference type="AlphaFoldDB" id="S3CVX3"/>
<evidence type="ECO:0000256" key="6">
    <source>
        <dbReference type="SAM" id="MobiDB-lite"/>
    </source>
</evidence>
<reference evidence="8 9" key="1">
    <citation type="journal article" date="2013" name="BMC Genomics">
        <title>Genomics-driven discovery of the pneumocandin biosynthetic gene cluster in the fungus Glarea lozoyensis.</title>
        <authorList>
            <person name="Chen L."/>
            <person name="Yue Q."/>
            <person name="Zhang X."/>
            <person name="Xiang M."/>
            <person name="Wang C."/>
            <person name="Li S."/>
            <person name="Che Y."/>
            <person name="Ortiz-Lopez F.J."/>
            <person name="Bills G.F."/>
            <person name="Liu X."/>
            <person name="An Z."/>
        </authorList>
    </citation>
    <scope>NUCLEOTIDE SEQUENCE [LARGE SCALE GENOMIC DNA]</scope>
    <source>
        <strain evidence="9">ATCC 20868 / MF5171</strain>
    </source>
</reference>
<feature type="region of interest" description="Disordered" evidence="6">
    <location>
        <begin position="315"/>
        <end position="336"/>
    </location>
</feature>
<dbReference type="GO" id="GO:0000981">
    <property type="term" value="F:DNA-binding transcription factor activity, RNA polymerase II-specific"/>
    <property type="evidence" value="ECO:0007669"/>
    <property type="project" value="InterPro"/>
</dbReference>
<feature type="transmembrane region" description="Helical" evidence="7">
    <location>
        <begin position="199"/>
        <end position="216"/>
    </location>
</feature>
<evidence type="ECO:0000256" key="1">
    <source>
        <dbReference type="ARBA" id="ARBA00004141"/>
    </source>
</evidence>
<dbReference type="HOGENOM" id="CLU_420349_0_0_1"/>
<sequence length="659" mass="74440">MAVLKPIPGTDYFLWKFVPSRPASIALIFVFLVTTILHLWRIYKFRSYFCIAFTLGCLCEVLGYATRVVAYDNTDSIAIYAVQSSFLVLAPVFFAASIYMTLGRIIRCVKGEHLSIIRLTRITKTFVWGDFFTLGIQGGAVNLTTKDKTAKLGENLVVVGLCMQLALLGFFFLTAAVFHKRLRKQPTIESTTTNIWKSTLYMIYVVSALIFLRSVFRVIEFLQGTDGYSLRNEWTLYVFDAAPMFVVTLIYFWWYPGFLLQTQEGEERFDKYQTHKLSWRVCDEAHPTCSNCRTAEKLCSFSQGSVGSSPSDFEFVGGEKDGRKDERGRVGVGGTKDGRDVGEKVNMLHLELFRNLTRGNLGSLSGNEKEGSENFNAWLDTVLKYDFSYPYLMYETLAISAFHLSTIHPEKASLYLRESASLQAQALALFNTSISVDNPDNIIPSFLFSSVLGLHFFCETFSSPRTDLNDFLDRLVQSINLLRGVLTLIGDQWETIKNSDIRCLLAIEDDDVVDRNDHVTHAFESLLSRLSSSPTLTPDELAICTEAVTQLVWVYNSQPAIMDGKRPDARMVVTWPIKVSAEFTRLLDERKPEALVVLAYFSIVLDERRSFWAVGEAGKELLRAIGEFLGVGWREWLRVPRGMVLGEDGEGEDTEMVSA</sequence>
<proteinExistence type="predicted"/>
<evidence type="ECO:0000256" key="5">
    <source>
        <dbReference type="ARBA" id="ARBA00023242"/>
    </source>
</evidence>
<dbReference type="InterPro" id="IPR001138">
    <property type="entry name" value="Zn2Cys6_DnaBD"/>
</dbReference>
<evidence type="ECO:0000256" key="2">
    <source>
        <dbReference type="ARBA" id="ARBA00022692"/>
    </source>
</evidence>
<dbReference type="PANTHER" id="PTHR31465">
    <property type="entry name" value="PROTEIN RTA1-RELATED"/>
    <property type="match status" value="1"/>
</dbReference>